<feature type="repeat" description="PPR" evidence="2">
    <location>
        <begin position="574"/>
        <end position="608"/>
    </location>
</feature>
<dbReference type="Pfam" id="PF01535">
    <property type="entry name" value="PPR"/>
    <property type="match status" value="2"/>
</dbReference>
<organism evidence="3 4">
    <name type="scientific">Adiantum capillus-veneris</name>
    <name type="common">Maidenhair fern</name>
    <dbReference type="NCBI Taxonomy" id="13818"/>
    <lineage>
        <taxon>Eukaryota</taxon>
        <taxon>Viridiplantae</taxon>
        <taxon>Streptophyta</taxon>
        <taxon>Embryophyta</taxon>
        <taxon>Tracheophyta</taxon>
        <taxon>Polypodiopsida</taxon>
        <taxon>Polypodiidae</taxon>
        <taxon>Polypodiales</taxon>
        <taxon>Pteridineae</taxon>
        <taxon>Pteridaceae</taxon>
        <taxon>Vittarioideae</taxon>
        <taxon>Adiantum</taxon>
    </lineage>
</organism>
<dbReference type="SUPFAM" id="SSF48452">
    <property type="entry name" value="TPR-like"/>
    <property type="match status" value="1"/>
</dbReference>
<comment type="caution">
    <text evidence="3">The sequence shown here is derived from an EMBL/GenBank/DDBJ whole genome shotgun (WGS) entry which is preliminary data.</text>
</comment>
<name>A0A9D4VBY4_ADICA</name>
<feature type="repeat" description="PPR" evidence="2">
    <location>
        <begin position="268"/>
        <end position="302"/>
    </location>
</feature>
<protein>
    <recommendedName>
        <fullName evidence="5">Pentatricopeptide repeat-containing protein</fullName>
    </recommendedName>
</protein>
<gene>
    <name evidence="3" type="ORF">GOP47_0003429</name>
</gene>
<dbReference type="PANTHER" id="PTHR24015:SF548">
    <property type="entry name" value="OS08G0340900 PROTEIN"/>
    <property type="match status" value="1"/>
</dbReference>
<evidence type="ECO:0000313" key="3">
    <source>
        <dbReference type="EMBL" id="KAI5083686.1"/>
    </source>
</evidence>
<feature type="repeat" description="PPR" evidence="2">
    <location>
        <begin position="370"/>
        <end position="404"/>
    </location>
</feature>
<dbReference type="InterPro" id="IPR002885">
    <property type="entry name" value="PPR_rpt"/>
</dbReference>
<dbReference type="FunFam" id="1.25.40.10:FF:000436">
    <property type="entry name" value="Pentatricopeptide repeat-containing protein At5g39350 family"/>
    <property type="match status" value="1"/>
</dbReference>
<dbReference type="GO" id="GO:0003729">
    <property type="term" value="F:mRNA binding"/>
    <property type="evidence" value="ECO:0007669"/>
    <property type="project" value="UniProtKB-ARBA"/>
</dbReference>
<dbReference type="EMBL" id="JABFUD020000002">
    <property type="protein sequence ID" value="KAI5083686.1"/>
    <property type="molecule type" value="Genomic_DNA"/>
</dbReference>
<dbReference type="NCBIfam" id="TIGR00756">
    <property type="entry name" value="PPR"/>
    <property type="match status" value="6"/>
</dbReference>
<dbReference type="PROSITE" id="PS51375">
    <property type="entry name" value="PPR"/>
    <property type="match status" value="6"/>
</dbReference>
<dbReference type="Proteomes" id="UP000886520">
    <property type="component" value="Chromosome 3"/>
</dbReference>
<dbReference type="InterPro" id="IPR046960">
    <property type="entry name" value="PPR_At4g14850-like_plant"/>
</dbReference>
<dbReference type="FunFam" id="1.25.40.10:FF:000344">
    <property type="entry name" value="Pentatricopeptide repeat-containing protein"/>
    <property type="match status" value="1"/>
</dbReference>
<dbReference type="AlphaFoldDB" id="A0A9D4VBY4"/>
<dbReference type="OrthoDB" id="1078367at2759"/>
<keyword evidence="1" id="KW-0677">Repeat</keyword>
<feature type="repeat" description="PPR" evidence="2">
    <location>
        <begin position="472"/>
        <end position="506"/>
    </location>
</feature>
<feature type="non-terminal residue" evidence="3">
    <location>
        <position position="1"/>
    </location>
</feature>
<dbReference type="InterPro" id="IPR011990">
    <property type="entry name" value="TPR-like_helical_dom_sf"/>
</dbReference>
<evidence type="ECO:0000313" key="4">
    <source>
        <dbReference type="Proteomes" id="UP000886520"/>
    </source>
</evidence>
<feature type="repeat" description="PPR" evidence="2">
    <location>
        <begin position="166"/>
        <end position="200"/>
    </location>
</feature>
<dbReference type="FunFam" id="1.25.40.10:FF:000073">
    <property type="entry name" value="Pentatricopeptide repeat-containing protein chloroplastic"/>
    <property type="match status" value="1"/>
</dbReference>
<accession>A0A9D4VBY4</accession>
<dbReference type="Pfam" id="PF12854">
    <property type="entry name" value="PPR_1"/>
    <property type="match status" value="1"/>
</dbReference>
<reference evidence="3" key="1">
    <citation type="submission" date="2021-01" db="EMBL/GenBank/DDBJ databases">
        <title>Adiantum capillus-veneris genome.</title>
        <authorList>
            <person name="Fang Y."/>
            <person name="Liao Q."/>
        </authorList>
    </citation>
    <scope>NUCLEOTIDE SEQUENCE</scope>
    <source>
        <strain evidence="3">H3</strain>
        <tissue evidence="3">Leaf</tissue>
    </source>
</reference>
<evidence type="ECO:0000256" key="2">
    <source>
        <dbReference type="PROSITE-ProRule" id="PRU00708"/>
    </source>
</evidence>
<dbReference type="Pfam" id="PF13041">
    <property type="entry name" value="PPR_2"/>
    <property type="match status" value="5"/>
</dbReference>
<dbReference type="Gene3D" id="1.25.40.10">
    <property type="entry name" value="Tetratricopeptide repeat domain"/>
    <property type="match status" value="6"/>
</dbReference>
<keyword evidence="4" id="KW-1185">Reference proteome</keyword>
<evidence type="ECO:0008006" key="5">
    <source>
        <dbReference type="Google" id="ProtNLM"/>
    </source>
</evidence>
<feature type="repeat" description="PPR" evidence="2">
    <location>
        <begin position="645"/>
        <end position="679"/>
    </location>
</feature>
<dbReference type="PANTHER" id="PTHR24015">
    <property type="entry name" value="OS07G0578800 PROTEIN-RELATED"/>
    <property type="match status" value="1"/>
</dbReference>
<evidence type="ECO:0000256" key="1">
    <source>
        <dbReference type="ARBA" id="ARBA00022737"/>
    </source>
</evidence>
<sequence length="756" mass="83412">ECLWPRMAATVADKLPSCWVSKEDRKVSRNGDLLWKEFFRDPSKWWDNRYNKPSPRHSDFKHKTTGQRLWMGSSNNPSWVQQELRNRGFTGGVSDGTLTSALVDSFIASLRSCARNKDLVRGTNIHHNLVQMQLLEECSDALVTMYAKCGELGKAKALFDMHKSKDVITWTALIGGYARAGQGQSALDCLEQMQHQGLLPDAITYVSALKACAVLKNVDKGKQIHDEIARQGFLHNSMVLGGALVDMYAKCGAVSEAQQVLEELPSRNVVSWNALIAGYAQEGDTMQALTCLEEMEHEGISPNAVTYICTLKACALTKSADKGKKIHHEIVRQGLLQNDIVLGNALVDMYAKCGITLEAQRVLEGLPFRDIVSWNALITGFAQEGEAEKALDCLEQMRHDGIPPDAVTYVCALKACATIRALDRGKKIHNDIAEQGLLQNNVVLGNALVDMYAKCGDVSEARRVLKELTFLDVVSWNVLIGGYTQGNEAEQALNCFEEMQHEGMSPDGVTYACALKACATIKAVDKGKQVHQEVVRRGLLHNDVVLGNALVDMYAQCGHVSNARQVLEELPYRDVVSWNALIAGHGHEGEAEQALHCLEQMEQEGILPDAVSCACVLNVCSHRGLVEEGQAVFLKMGTKYDVKPSLETYTCMIDLFGRVGHVEKAVKLIQEMPSVEHKAVWHALMGVCWKWADANVGEWAFEQAMKLDKSDSSTFILMANIYAAAGMEEKAKSIEAMRIRNESRGLRGIDLSNAPC</sequence>
<dbReference type="FunFam" id="1.25.40.10:FF:000090">
    <property type="entry name" value="Pentatricopeptide repeat-containing protein, chloroplastic"/>
    <property type="match status" value="1"/>
</dbReference>
<dbReference type="GO" id="GO:0009451">
    <property type="term" value="P:RNA modification"/>
    <property type="evidence" value="ECO:0007669"/>
    <property type="project" value="InterPro"/>
</dbReference>
<proteinExistence type="predicted"/>